<dbReference type="RefSeq" id="WP_184835527.1">
    <property type="nucleotide sequence ID" value="NZ_JACHMN010000002.1"/>
</dbReference>
<feature type="compositionally biased region" description="Polar residues" evidence="1">
    <location>
        <begin position="81"/>
        <end position="90"/>
    </location>
</feature>
<organism evidence="2 3">
    <name type="scientific">Allocatelliglobosispora scoriae</name>
    <dbReference type="NCBI Taxonomy" id="643052"/>
    <lineage>
        <taxon>Bacteria</taxon>
        <taxon>Bacillati</taxon>
        <taxon>Actinomycetota</taxon>
        <taxon>Actinomycetes</taxon>
        <taxon>Micromonosporales</taxon>
        <taxon>Micromonosporaceae</taxon>
        <taxon>Allocatelliglobosispora</taxon>
    </lineage>
</organism>
<dbReference type="AlphaFoldDB" id="A0A841BPK2"/>
<comment type="caution">
    <text evidence="2">The sequence shown here is derived from an EMBL/GenBank/DDBJ whole genome shotgun (WGS) entry which is preliminary data.</text>
</comment>
<evidence type="ECO:0000313" key="3">
    <source>
        <dbReference type="Proteomes" id="UP000587527"/>
    </source>
</evidence>
<proteinExistence type="predicted"/>
<feature type="region of interest" description="Disordered" evidence="1">
    <location>
        <begin position="69"/>
        <end position="90"/>
    </location>
</feature>
<keyword evidence="3" id="KW-1185">Reference proteome</keyword>
<gene>
    <name evidence="2" type="ORF">F4553_002498</name>
</gene>
<evidence type="ECO:0000313" key="2">
    <source>
        <dbReference type="EMBL" id="MBB5869119.1"/>
    </source>
</evidence>
<evidence type="ECO:0000256" key="1">
    <source>
        <dbReference type="SAM" id="MobiDB-lite"/>
    </source>
</evidence>
<accession>A0A841BPK2</accession>
<name>A0A841BPK2_9ACTN</name>
<dbReference type="EMBL" id="JACHMN010000002">
    <property type="protein sequence ID" value="MBB5869119.1"/>
    <property type="molecule type" value="Genomic_DNA"/>
</dbReference>
<protein>
    <submittedName>
        <fullName evidence="2">Uncharacterized protein</fullName>
    </submittedName>
</protein>
<dbReference type="Proteomes" id="UP000587527">
    <property type="component" value="Unassembled WGS sequence"/>
</dbReference>
<sequence>MTAQKYMISLTRVRPLGPNDPPRNEHEFPEVRCEIIGPADYDAAMRIFRAYCNLPMVRNGRQRAKIVPVAGSENPGHSRHSSVALQNSHA</sequence>
<reference evidence="2 3" key="1">
    <citation type="submission" date="2020-08" db="EMBL/GenBank/DDBJ databases">
        <title>Sequencing the genomes of 1000 actinobacteria strains.</title>
        <authorList>
            <person name="Klenk H.-P."/>
        </authorList>
    </citation>
    <scope>NUCLEOTIDE SEQUENCE [LARGE SCALE GENOMIC DNA]</scope>
    <source>
        <strain evidence="2 3">DSM 45362</strain>
    </source>
</reference>